<feature type="domain" description="Amine oxidase" evidence="1">
    <location>
        <begin position="28"/>
        <end position="459"/>
    </location>
</feature>
<dbReference type="PRINTS" id="PR00419">
    <property type="entry name" value="ADXRDTASE"/>
</dbReference>
<proteinExistence type="predicted"/>
<gene>
    <name evidence="2" type="ORF">BZL30_1024</name>
</gene>
<sequence>MPRSVVPTGLEGEDMPTNRIVVIGAGCAGLSATYTLRKHGVEVITFEASDVVGGRCRTVAEDGYEFVAGAGSTEPQWATTFEYLAELGLLDRIYSIQKQRYGFVRNGKVRTLFVGGNFRETIKTLPENVKFFFTGIPWKTYPQTLKAFVALRRYMNLVDTENQEFGALAEISNTSAEDFVLAHGGREALEWVFHPFLSTMILARPKDISVVHPILLFSLMKGMRSMEGGLGSITAGLYERVRDCVRLNTPVTKVVIEDSRVLGVETQDGFVESQRVVCAVDAVVARQLIPDLPEAMHNALATCKYSSTYYYQFGLDKPLVEQQDTPFYVVMIPAGEQTVLDFASLGSNSRDKPVVIVPTRGWEDEKLAELSEEERRRLVISEVQKICPAFPDEPKITKVFRWDRAINLQSPGQFVAIQDLLDNHLHDVSGLYLAGEYLFPIACTEGALATGKKAAETVIDDLAGAR</sequence>
<dbReference type="InterPro" id="IPR036188">
    <property type="entry name" value="FAD/NAD-bd_sf"/>
</dbReference>
<accession>A0A1V3XSY2</accession>
<dbReference type="InterPro" id="IPR050464">
    <property type="entry name" value="Zeta_carotene_desat/Oxidored"/>
</dbReference>
<dbReference type="InterPro" id="IPR002937">
    <property type="entry name" value="Amino_oxidase"/>
</dbReference>
<dbReference type="GO" id="GO:0016491">
    <property type="term" value="F:oxidoreductase activity"/>
    <property type="evidence" value="ECO:0007669"/>
    <property type="project" value="InterPro"/>
</dbReference>
<comment type="caution">
    <text evidence="2">The sequence shown here is derived from an EMBL/GenBank/DDBJ whole genome shotgun (WGS) entry which is preliminary data.</text>
</comment>
<reference evidence="2 3" key="1">
    <citation type="submission" date="2017-02" db="EMBL/GenBank/DDBJ databases">
        <title>Complete genome sequences of Mycobacterium kansasii strains isolated from rhesus macaques.</title>
        <authorList>
            <person name="Panda A."/>
            <person name="Nagaraj S."/>
            <person name="Zhao X."/>
            <person name="Tettelin H."/>
            <person name="Detolla L.J."/>
        </authorList>
    </citation>
    <scope>NUCLEOTIDE SEQUENCE [LARGE SCALE GENOMIC DNA]</scope>
    <source>
        <strain evidence="2 3">11-3813</strain>
    </source>
</reference>
<dbReference type="PANTHER" id="PTHR42923">
    <property type="entry name" value="PROTOPORPHYRINOGEN OXIDASE"/>
    <property type="match status" value="1"/>
</dbReference>
<name>A0A1V3XSY2_MYCKA</name>
<organism evidence="2 3">
    <name type="scientific">Mycobacterium kansasii</name>
    <dbReference type="NCBI Taxonomy" id="1768"/>
    <lineage>
        <taxon>Bacteria</taxon>
        <taxon>Bacillati</taxon>
        <taxon>Actinomycetota</taxon>
        <taxon>Actinomycetes</taxon>
        <taxon>Mycobacteriales</taxon>
        <taxon>Mycobacteriaceae</taxon>
        <taxon>Mycobacterium</taxon>
    </lineage>
</organism>
<evidence type="ECO:0000259" key="1">
    <source>
        <dbReference type="Pfam" id="PF01593"/>
    </source>
</evidence>
<evidence type="ECO:0000313" key="3">
    <source>
        <dbReference type="Proteomes" id="UP000189229"/>
    </source>
</evidence>
<dbReference type="SUPFAM" id="SSF51905">
    <property type="entry name" value="FAD/NAD(P)-binding domain"/>
    <property type="match status" value="1"/>
</dbReference>
<protein>
    <submittedName>
        <fullName evidence="2">FAD binding domain protein</fullName>
    </submittedName>
</protein>
<evidence type="ECO:0000313" key="2">
    <source>
        <dbReference type="EMBL" id="OOK82334.1"/>
    </source>
</evidence>
<dbReference type="Pfam" id="PF01593">
    <property type="entry name" value="Amino_oxidase"/>
    <property type="match status" value="1"/>
</dbReference>
<dbReference type="Proteomes" id="UP000189229">
    <property type="component" value="Unassembled WGS sequence"/>
</dbReference>
<dbReference type="EMBL" id="MVBM01000001">
    <property type="protein sequence ID" value="OOK82334.1"/>
    <property type="molecule type" value="Genomic_DNA"/>
</dbReference>
<dbReference type="Gene3D" id="3.50.50.60">
    <property type="entry name" value="FAD/NAD(P)-binding domain"/>
    <property type="match status" value="1"/>
</dbReference>
<dbReference type="AlphaFoldDB" id="A0A1V3XSY2"/>
<dbReference type="PANTHER" id="PTHR42923:SF3">
    <property type="entry name" value="PROTOPORPHYRINOGEN OXIDASE"/>
    <property type="match status" value="1"/>
</dbReference>